<feature type="transmembrane region" description="Helical" evidence="17">
    <location>
        <begin position="256"/>
        <end position="274"/>
    </location>
</feature>
<evidence type="ECO:0000256" key="8">
    <source>
        <dbReference type="ARBA" id="ARBA00023040"/>
    </source>
</evidence>
<evidence type="ECO:0000256" key="7">
    <source>
        <dbReference type="ARBA" id="ARBA00023018"/>
    </source>
</evidence>
<feature type="domain" description="G-protein coupled receptors family 3 profile" evidence="18">
    <location>
        <begin position="186"/>
        <end position="385"/>
    </location>
</feature>
<dbReference type="InterPro" id="IPR017978">
    <property type="entry name" value="GPCR_3_C"/>
</dbReference>
<dbReference type="InterPro" id="IPR054714">
    <property type="entry name" value="GPR158_179_extracellular"/>
</dbReference>
<evidence type="ECO:0000256" key="3">
    <source>
        <dbReference type="ARBA" id="ARBA00022475"/>
    </source>
</evidence>
<evidence type="ECO:0000256" key="4">
    <source>
        <dbReference type="ARBA" id="ARBA00022692"/>
    </source>
</evidence>
<evidence type="ECO:0000256" key="5">
    <source>
        <dbReference type="ARBA" id="ARBA00022729"/>
    </source>
</evidence>
<evidence type="ECO:0000256" key="14">
    <source>
        <dbReference type="ARBA" id="ARBA00023257"/>
    </source>
</evidence>
<evidence type="ECO:0000256" key="17">
    <source>
        <dbReference type="SAM" id="Phobius"/>
    </source>
</evidence>
<evidence type="ECO:0000259" key="18">
    <source>
        <dbReference type="PROSITE" id="PS50259"/>
    </source>
</evidence>
<keyword evidence="6 17" id="KW-1133">Transmembrane helix</keyword>
<proteinExistence type="inferred from homology"/>
<keyword evidence="12" id="KW-0325">Glycoprotein</keyword>
<evidence type="ECO:0000256" key="2">
    <source>
        <dbReference type="ARBA" id="ARBA00007242"/>
    </source>
</evidence>
<keyword evidence="7" id="KW-0770">Synapse</keyword>
<dbReference type="InterPro" id="IPR043458">
    <property type="entry name" value="GPR158/179"/>
</dbReference>
<organism evidence="19 20">
    <name type="scientific">Macrostomum lignano</name>
    <dbReference type="NCBI Taxonomy" id="282301"/>
    <lineage>
        <taxon>Eukaryota</taxon>
        <taxon>Metazoa</taxon>
        <taxon>Spiralia</taxon>
        <taxon>Lophotrochozoa</taxon>
        <taxon>Platyhelminthes</taxon>
        <taxon>Rhabditophora</taxon>
        <taxon>Macrostomorpha</taxon>
        <taxon>Macrostomida</taxon>
        <taxon>Macrostomidae</taxon>
        <taxon>Macrostomum</taxon>
    </lineage>
</organism>
<evidence type="ECO:0000256" key="11">
    <source>
        <dbReference type="ARBA" id="ARBA00023170"/>
    </source>
</evidence>
<keyword evidence="14" id="KW-0628">Postsynaptic cell membrane</keyword>
<keyword evidence="11" id="KW-0675">Receptor</keyword>
<dbReference type="PROSITE" id="PS50259">
    <property type="entry name" value="G_PROTEIN_RECEP_F3_4"/>
    <property type="match status" value="1"/>
</dbReference>
<keyword evidence="19" id="KW-1185">Reference proteome</keyword>
<keyword evidence="13" id="KW-0807">Transducer</keyword>
<feature type="transmembrane region" description="Helical" evidence="17">
    <location>
        <begin position="188"/>
        <end position="209"/>
    </location>
</feature>
<dbReference type="Pfam" id="PF00003">
    <property type="entry name" value="7tm_3"/>
    <property type="match status" value="1"/>
</dbReference>
<dbReference type="GO" id="GO:0004930">
    <property type="term" value="F:G protein-coupled receptor activity"/>
    <property type="evidence" value="ECO:0007669"/>
    <property type="project" value="UniProtKB-KW"/>
</dbReference>
<evidence type="ECO:0000256" key="9">
    <source>
        <dbReference type="ARBA" id="ARBA00023136"/>
    </source>
</evidence>
<comment type="similarity">
    <text evidence="2">Belongs to the G-protein coupled receptor 3 family.</text>
</comment>
<keyword evidence="9 17" id="KW-0472">Membrane</keyword>
<reference evidence="20" key="1">
    <citation type="submission" date="2016-11" db="UniProtKB">
        <authorList>
            <consortium name="WormBaseParasite"/>
        </authorList>
    </citation>
    <scope>IDENTIFICATION</scope>
</reference>
<comment type="subcellular location">
    <subcellularLocation>
        <location evidence="1">Cell projection</location>
        <location evidence="1">Neuron projection</location>
    </subcellularLocation>
    <subcellularLocation>
        <location evidence="16">Postsynaptic cell membrane</location>
        <topology evidence="16">Multi-pass membrane protein</topology>
    </subcellularLocation>
</comment>
<keyword evidence="4 17" id="KW-0812">Transmembrane</keyword>
<dbReference type="GO" id="GO:0045211">
    <property type="term" value="C:postsynaptic membrane"/>
    <property type="evidence" value="ECO:0007669"/>
    <property type="project" value="UniProtKB-SubCell"/>
</dbReference>
<evidence type="ECO:0000256" key="15">
    <source>
        <dbReference type="ARBA" id="ARBA00023273"/>
    </source>
</evidence>
<name>A0A1I8FTI7_9PLAT</name>
<evidence type="ECO:0000256" key="1">
    <source>
        <dbReference type="ARBA" id="ARBA00004487"/>
    </source>
</evidence>
<evidence type="ECO:0000313" key="20">
    <source>
        <dbReference type="WBParaSite" id="maker-unitig_6295-snap-gene-0.2-mRNA-1"/>
    </source>
</evidence>
<keyword evidence="8" id="KW-0297">G-protein coupled receptor</keyword>
<evidence type="ECO:0000256" key="16">
    <source>
        <dbReference type="ARBA" id="ARBA00034104"/>
    </source>
</evidence>
<sequence length="465" mass="51723">MRMKDQTYLQPFTSGLLRLLDTRGEDGGLGGQVKVRPRASGTAPVFVCRLGRWLFSYAVPFLSGQPRSLAVKGWIVLEFDINELEVNQCLNDSTFGSFYANDVCNQATTECSHIPGMGFTDQNFMCKCRKYFHHGNFTESKQQYLLHLNGRPSNYSGMECGPCPAACPDSCATDGRCLIKYDLDKLRAVPLIVQTFFMTICLLTAGIVFRARKNRVIKAAVWILLELFLLGVAMLYATVFLMYLQPSYEICFMIPWFREIGFAVTYGTLVVKIYRILCSFQSRKAHRVHVRDRDLLKYLGGIVTVATGFMAAWTAATLDHGPAALALTGQLLLEDSRIDSDSDLSFRVCAIGYWEAVCAAGELVFLAFGLFLLLLRAVGAVRLRRGSLHHRRPGAGALRVLGLPCGQLWYVHSPPRSTVNSRSLMYSQVDANLGEAMNPMAIASNGDVEVLETNISDMNPEDIRV</sequence>
<feature type="transmembrane region" description="Helical" evidence="17">
    <location>
        <begin position="221"/>
        <end position="244"/>
    </location>
</feature>
<dbReference type="WBParaSite" id="maker-unitig_6295-snap-gene-0.2-mRNA-1">
    <property type="protein sequence ID" value="maker-unitig_6295-snap-gene-0.2-mRNA-1"/>
    <property type="gene ID" value="maker-unitig_6295-snap-gene-0.2"/>
</dbReference>
<dbReference type="Pfam" id="PF22572">
    <property type="entry name" value="GPR158_179_EC"/>
    <property type="match status" value="1"/>
</dbReference>
<evidence type="ECO:0000256" key="12">
    <source>
        <dbReference type="ARBA" id="ARBA00023180"/>
    </source>
</evidence>
<dbReference type="GO" id="GO:0043005">
    <property type="term" value="C:neuron projection"/>
    <property type="evidence" value="ECO:0007669"/>
    <property type="project" value="UniProtKB-SubCell"/>
</dbReference>
<dbReference type="PANTHER" id="PTHR32546">
    <property type="entry name" value="G-PROTEIN COUPLED RECEPTOR 158-RELATED"/>
    <property type="match status" value="1"/>
</dbReference>
<evidence type="ECO:0000256" key="6">
    <source>
        <dbReference type="ARBA" id="ARBA00022989"/>
    </source>
</evidence>
<feature type="transmembrane region" description="Helical" evidence="17">
    <location>
        <begin position="351"/>
        <end position="375"/>
    </location>
</feature>
<dbReference type="Proteomes" id="UP000095280">
    <property type="component" value="Unplaced"/>
</dbReference>
<dbReference type="PANTHER" id="PTHR32546:SF26">
    <property type="entry name" value="SMOG, ISOFORM D"/>
    <property type="match status" value="1"/>
</dbReference>
<dbReference type="AlphaFoldDB" id="A0A1I8FTI7"/>
<evidence type="ECO:0000256" key="13">
    <source>
        <dbReference type="ARBA" id="ARBA00023224"/>
    </source>
</evidence>
<protein>
    <submittedName>
        <fullName evidence="20">G_PROTEIN_RECEP_F3_4 domain-containing protein</fullName>
    </submittedName>
</protein>
<feature type="transmembrane region" description="Helical" evidence="17">
    <location>
        <begin position="295"/>
        <end position="316"/>
    </location>
</feature>
<keyword evidence="10" id="KW-1015">Disulfide bond</keyword>
<keyword evidence="3" id="KW-1003">Cell membrane</keyword>
<evidence type="ECO:0000256" key="10">
    <source>
        <dbReference type="ARBA" id="ARBA00023157"/>
    </source>
</evidence>
<accession>A0A1I8FTI7</accession>
<evidence type="ECO:0000313" key="19">
    <source>
        <dbReference type="Proteomes" id="UP000095280"/>
    </source>
</evidence>
<keyword evidence="15" id="KW-0966">Cell projection</keyword>
<keyword evidence="5" id="KW-0732">Signal</keyword>